<protein>
    <submittedName>
        <fullName evidence="1">Uncharacterized protein</fullName>
    </submittedName>
</protein>
<dbReference type="EMBL" id="JABSTQ010010963">
    <property type="protein sequence ID" value="KAG0416286.1"/>
    <property type="molecule type" value="Genomic_DNA"/>
</dbReference>
<keyword evidence="2" id="KW-1185">Reference proteome</keyword>
<evidence type="ECO:0000313" key="2">
    <source>
        <dbReference type="Proteomes" id="UP000805193"/>
    </source>
</evidence>
<accession>A0AC60P9V2</accession>
<organism evidence="1 2">
    <name type="scientific">Ixodes persulcatus</name>
    <name type="common">Taiga tick</name>
    <dbReference type="NCBI Taxonomy" id="34615"/>
    <lineage>
        <taxon>Eukaryota</taxon>
        <taxon>Metazoa</taxon>
        <taxon>Ecdysozoa</taxon>
        <taxon>Arthropoda</taxon>
        <taxon>Chelicerata</taxon>
        <taxon>Arachnida</taxon>
        <taxon>Acari</taxon>
        <taxon>Parasitiformes</taxon>
        <taxon>Ixodida</taxon>
        <taxon>Ixodoidea</taxon>
        <taxon>Ixodidae</taxon>
        <taxon>Ixodinae</taxon>
        <taxon>Ixodes</taxon>
    </lineage>
</organism>
<sequence length="429" mass="45695">MTKGDVVVPRRLRKSGLVERPVANASISCETSLTPAALLEIKGGAPVETTGFSRARQGCRLPHDTCQAHAAANAAWATSSEIPLLTAPGPSQPRTRPAGTDAPLALACAARSVHDCGATGVLPTRVAQTWDTPGHLSIAYFAHEAVGTMPDEIRASLERRDLGGKLSLEPTCLRDGTEGKECEVAHLAPLSPQRSGQPGLLEKAAHVPPGRGAAMLTRAAGRLLKSVGGPFLPCPTDSRSGDAVSKRLLESGLLRGGRDSIKCVNEGQLTHVPGISDDPCITYLGHQVARSDMVKAGRLFAPTLCREHLHPLRATSGRQSTLVVTAASAMDLSIHPSARYLDDDPASSNSVVQCGRETCPLPRGCYFLQQAKGNKCCDVCKGCVYNGRVYSSSEEWTDPHDPCRRFLCQRGLRKSPMPSRKVRIEVVRG</sequence>
<comment type="caution">
    <text evidence="1">The sequence shown here is derived from an EMBL/GenBank/DDBJ whole genome shotgun (WGS) entry which is preliminary data.</text>
</comment>
<reference evidence="1 2" key="1">
    <citation type="journal article" date="2020" name="Cell">
        <title>Large-Scale Comparative Analyses of Tick Genomes Elucidate Their Genetic Diversity and Vector Capacities.</title>
        <authorList>
            <consortium name="Tick Genome and Microbiome Consortium (TIGMIC)"/>
            <person name="Jia N."/>
            <person name="Wang J."/>
            <person name="Shi W."/>
            <person name="Du L."/>
            <person name="Sun Y."/>
            <person name="Zhan W."/>
            <person name="Jiang J.F."/>
            <person name="Wang Q."/>
            <person name="Zhang B."/>
            <person name="Ji P."/>
            <person name="Bell-Sakyi L."/>
            <person name="Cui X.M."/>
            <person name="Yuan T.T."/>
            <person name="Jiang B.G."/>
            <person name="Yang W.F."/>
            <person name="Lam T.T."/>
            <person name="Chang Q.C."/>
            <person name="Ding S.J."/>
            <person name="Wang X.J."/>
            <person name="Zhu J.G."/>
            <person name="Ruan X.D."/>
            <person name="Zhao L."/>
            <person name="Wei J.T."/>
            <person name="Ye R.Z."/>
            <person name="Que T.C."/>
            <person name="Du C.H."/>
            <person name="Zhou Y.H."/>
            <person name="Cheng J.X."/>
            <person name="Dai P.F."/>
            <person name="Guo W.B."/>
            <person name="Han X.H."/>
            <person name="Huang E.J."/>
            <person name="Li L.F."/>
            <person name="Wei W."/>
            <person name="Gao Y.C."/>
            <person name="Liu J.Z."/>
            <person name="Shao H.Z."/>
            <person name="Wang X."/>
            <person name="Wang C.C."/>
            <person name="Yang T.C."/>
            <person name="Huo Q.B."/>
            <person name="Li W."/>
            <person name="Chen H.Y."/>
            <person name="Chen S.E."/>
            <person name="Zhou L.G."/>
            <person name="Ni X.B."/>
            <person name="Tian J.H."/>
            <person name="Sheng Y."/>
            <person name="Liu T."/>
            <person name="Pan Y.S."/>
            <person name="Xia L.Y."/>
            <person name="Li J."/>
            <person name="Zhao F."/>
            <person name="Cao W.C."/>
        </authorList>
    </citation>
    <scope>NUCLEOTIDE SEQUENCE [LARGE SCALE GENOMIC DNA]</scope>
    <source>
        <strain evidence="1">Iper-2018</strain>
    </source>
</reference>
<name>A0AC60P9V2_IXOPE</name>
<gene>
    <name evidence="1" type="ORF">HPB47_006502</name>
</gene>
<proteinExistence type="predicted"/>
<dbReference type="Proteomes" id="UP000805193">
    <property type="component" value="Unassembled WGS sequence"/>
</dbReference>
<evidence type="ECO:0000313" key="1">
    <source>
        <dbReference type="EMBL" id="KAG0416286.1"/>
    </source>
</evidence>